<sequence length="332" mass="34900">MRKIKAWRGALALGLGLLSGLVHAQAPKAYPDRAIRLIVPFAAGSAADTLSRTVATRLAERLGQSVVVDNKGGAGGTIGTADIARAAPDGYTLGVAAQGTLVNNLVLYSKPGYDPLKDFAYVAHIGDVQNVLVVKADAPYADVAALLKAIREQPDEHFKFSSSGAGTSHHVAGVLLGQHLKKKLLHVPYTGAPQGLTAILSGDVDFGLYNLPAAYGLITSGKLKALAMTGPARATVLPQVPTLAESGLDGYSVTLWWGVIAPAALPVPIAQKLNEEINRIVAQPDVRSRMAEQGFTLPPLPGRTREQFAELVRSDIRTSLPLLKQMGLSASE</sequence>
<feature type="chain" id="PRO_5032742468" evidence="2">
    <location>
        <begin position="25"/>
        <end position="332"/>
    </location>
</feature>
<dbReference type="PANTHER" id="PTHR42928:SF5">
    <property type="entry name" value="BLR1237 PROTEIN"/>
    <property type="match status" value="1"/>
</dbReference>
<proteinExistence type="inferred from homology"/>
<name>A0A857J306_9BURK</name>
<dbReference type="AlphaFoldDB" id="A0A857J306"/>
<dbReference type="CDD" id="cd07012">
    <property type="entry name" value="PBP2_Bug_TTT"/>
    <property type="match status" value="1"/>
</dbReference>
<dbReference type="InterPro" id="IPR005064">
    <property type="entry name" value="BUG"/>
</dbReference>
<comment type="similarity">
    <text evidence="1">Belongs to the UPF0065 (bug) family.</text>
</comment>
<evidence type="ECO:0000313" key="3">
    <source>
        <dbReference type="EMBL" id="QHI98314.1"/>
    </source>
</evidence>
<dbReference type="RefSeq" id="WP_160551831.1">
    <property type="nucleotide sequence ID" value="NZ_CP047650.1"/>
</dbReference>
<evidence type="ECO:0000256" key="1">
    <source>
        <dbReference type="ARBA" id="ARBA00006987"/>
    </source>
</evidence>
<dbReference type="Gene3D" id="3.40.190.150">
    <property type="entry name" value="Bordetella uptake gene, domain 1"/>
    <property type="match status" value="1"/>
</dbReference>
<feature type="signal peptide" evidence="2">
    <location>
        <begin position="1"/>
        <end position="24"/>
    </location>
</feature>
<dbReference type="EMBL" id="CP047650">
    <property type="protein sequence ID" value="QHI98314.1"/>
    <property type="molecule type" value="Genomic_DNA"/>
</dbReference>
<dbReference type="Gene3D" id="3.40.190.10">
    <property type="entry name" value="Periplasmic binding protein-like II"/>
    <property type="match status" value="1"/>
</dbReference>
<keyword evidence="4" id="KW-1185">Reference proteome</keyword>
<dbReference type="PANTHER" id="PTHR42928">
    <property type="entry name" value="TRICARBOXYLATE-BINDING PROTEIN"/>
    <property type="match status" value="1"/>
</dbReference>
<dbReference type="SUPFAM" id="SSF53850">
    <property type="entry name" value="Periplasmic binding protein-like II"/>
    <property type="match status" value="1"/>
</dbReference>
<protein>
    <submittedName>
        <fullName evidence="3">Tripartite tricarboxylate transporter substrate binding protein</fullName>
    </submittedName>
</protein>
<dbReference type="InterPro" id="IPR042100">
    <property type="entry name" value="Bug_dom1"/>
</dbReference>
<evidence type="ECO:0000313" key="4">
    <source>
        <dbReference type="Proteomes" id="UP000464787"/>
    </source>
</evidence>
<reference evidence="3 4" key="1">
    <citation type="submission" date="2020-01" db="EMBL/GenBank/DDBJ databases">
        <title>Genome sequencing of strain KACC 21265.</title>
        <authorList>
            <person name="Heo J."/>
            <person name="Kim S.-J."/>
            <person name="Kim J.-S."/>
            <person name="Hong S.-B."/>
            <person name="Kwon S.-W."/>
        </authorList>
    </citation>
    <scope>NUCLEOTIDE SEQUENCE [LARGE SCALE GENOMIC DNA]</scope>
    <source>
        <strain evidence="3 4">KACC 21265</strain>
    </source>
</reference>
<dbReference type="Proteomes" id="UP000464787">
    <property type="component" value="Chromosome"/>
</dbReference>
<evidence type="ECO:0000256" key="2">
    <source>
        <dbReference type="SAM" id="SignalP"/>
    </source>
</evidence>
<dbReference type="Pfam" id="PF03401">
    <property type="entry name" value="TctC"/>
    <property type="match status" value="1"/>
</dbReference>
<accession>A0A857J306</accession>
<dbReference type="PIRSF" id="PIRSF017082">
    <property type="entry name" value="YflP"/>
    <property type="match status" value="1"/>
</dbReference>
<gene>
    <name evidence="3" type="ORF">GT347_10100</name>
</gene>
<keyword evidence="2" id="KW-0732">Signal</keyword>
<organism evidence="3 4">
    <name type="scientific">Xylophilus rhododendri</name>
    <dbReference type="NCBI Taxonomy" id="2697032"/>
    <lineage>
        <taxon>Bacteria</taxon>
        <taxon>Pseudomonadati</taxon>
        <taxon>Pseudomonadota</taxon>
        <taxon>Betaproteobacteria</taxon>
        <taxon>Burkholderiales</taxon>
        <taxon>Xylophilus</taxon>
    </lineage>
</organism>
<dbReference type="KEGG" id="xyk:GT347_10100"/>